<dbReference type="Proteomes" id="UP000444721">
    <property type="component" value="Unassembled WGS sequence"/>
</dbReference>
<dbReference type="VEuPathDB" id="AmoebaDB:NF0086410"/>
<accession>A0A6A5BG20</accession>
<proteinExistence type="predicted"/>
<comment type="caution">
    <text evidence="1">The sequence shown here is derived from an EMBL/GenBank/DDBJ whole genome shotgun (WGS) entry which is preliminary data.</text>
</comment>
<evidence type="ECO:0000313" key="2">
    <source>
        <dbReference type="Proteomes" id="UP000444721"/>
    </source>
</evidence>
<dbReference type="EMBL" id="VFQX01000036">
    <property type="protein sequence ID" value="KAF0976793.1"/>
    <property type="molecule type" value="Genomic_DNA"/>
</dbReference>
<name>A0A6A5BG20_NAEFO</name>
<dbReference type="RefSeq" id="XP_044561506.1">
    <property type="nucleotide sequence ID" value="XM_044707464.1"/>
</dbReference>
<dbReference type="VEuPathDB" id="AmoebaDB:FDP41_004088"/>
<protein>
    <submittedName>
        <fullName evidence="1">Uncharacterized protein</fullName>
    </submittedName>
</protein>
<dbReference type="VEuPathDB" id="AmoebaDB:NfTy_069160"/>
<dbReference type="OrthoDB" id="10381889at2759"/>
<dbReference type="GeneID" id="68111306"/>
<dbReference type="AlphaFoldDB" id="A0A6A5BG20"/>
<organism evidence="1 2">
    <name type="scientific">Naegleria fowleri</name>
    <name type="common">Brain eating amoeba</name>
    <dbReference type="NCBI Taxonomy" id="5763"/>
    <lineage>
        <taxon>Eukaryota</taxon>
        <taxon>Discoba</taxon>
        <taxon>Heterolobosea</taxon>
        <taxon>Tetramitia</taxon>
        <taxon>Eutetramitia</taxon>
        <taxon>Vahlkampfiidae</taxon>
        <taxon>Naegleria</taxon>
    </lineage>
</organism>
<evidence type="ECO:0000313" key="1">
    <source>
        <dbReference type="EMBL" id="KAF0976793.1"/>
    </source>
</evidence>
<gene>
    <name evidence="1" type="ORF">FDP41_004088</name>
</gene>
<keyword evidence="2" id="KW-1185">Reference proteome</keyword>
<sequence>MFSKKIFSTALSRGRGLYSLAASQQPQPLACYHRVIREAFIHSGNMKDMERVSTMRSPAMDDLSLSLDHAQESSTSLAMKGSSSTTSKGSLLKREQALLSNMEKLAKVDPVLKKIIKDYSEEIAIVMNDDSHHAVSMMESELVHRLHECNLKVHRYLSKAVSSHLLQEMRFLSLVNSELAHECAEMNRLLEKHMFSV</sequence>
<reference evidence="1 2" key="1">
    <citation type="journal article" date="2019" name="Sci. Rep.">
        <title>Nanopore sequencing improves the draft genome of the human pathogenic amoeba Naegleria fowleri.</title>
        <authorList>
            <person name="Liechti N."/>
            <person name="Schurch N."/>
            <person name="Bruggmann R."/>
            <person name="Wittwer M."/>
        </authorList>
    </citation>
    <scope>NUCLEOTIDE SEQUENCE [LARGE SCALE GENOMIC DNA]</scope>
    <source>
        <strain evidence="1 2">ATCC 30894</strain>
    </source>
</reference>